<dbReference type="InterPro" id="IPR024524">
    <property type="entry name" value="DUF3800"/>
</dbReference>
<dbReference type="Pfam" id="PF12686">
    <property type="entry name" value="DUF3800"/>
    <property type="match status" value="1"/>
</dbReference>
<evidence type="ECO:0000313" key="1">
    <source>
        <dbReference type="EMBL" id="OGC81601.1"/>
    </source>
</evidence>
<protein>
    <recommendedName>
        <fullName evidence="3">DUF3800 domain-containing protein</fullName>
    </recommendedName>
</protein>
<organism evidence="1 2">
    <name type="scientific">Candidatus Abawacabacteria bacterium RBG_16_42_10</name>
    <dbReference type="NCBI Taxonomy" id="1817814"/>
    <lineage>
        <taxon>Bacteria</taxon>
        <taxon>Candidatus Abawacaibacteriota</taxon>
    </lineage>
</organism>
<evidence type="ECO:0008006" key="3">
    <source>
        <dbReference type="Google" id="ProtNLM"/>
    </source>
</evidence>
<dbReference type="AlphaFoldDB" id="A0A1F4XIN1"/>
<dbReference type="Proteomes" id="UP000177614">
    <property type="component" value="Unassembled WGS sequence"/>
</dbReference>
<sequence>MKPLQSKTDYFFVDESGDTTFYDRHGNLIVGQTGCSPLLILGFVRTDNPRIIREGLHKLRSEILQNPYLQGIPSLTKTKRAFHAKDDCPEVREKVFQLLAELDFKAEFIVGRKIEKIFRKRHQAKEQIFYDDLVMHLFKNKLHLAEENNIYFATRGTRDRQHTLASLIEETVNQFEEKHDFKNPAKHHIYAQTPDGEPCLQVIDYMNWAIQRAFIKKEDRFLRFVENKIGLIFDIYDFDSYPNNFYTKKNPLRILN</sequence>
<dbReference type="EMBL" id="MEWR01000023">
    <property type="protein sequence ID" value="OGC81601.1"/>
    <property type="molecule type" value="Genomic_DNA"/>
</dbReference>
<evidence type="ECO:0000313" key="2">
    <source>
        <dbReference type="Proteomes" id="UP000177614"/>
    </source>
</evidence>
<proteinExistence type="predicted"/>
<comment type="caution">
    <text evidence="1">The sequence shown here is derived from an EMBL/GenBank/DDBJ whole genome shotgun (WGS) entry which is preliminary data.</text>
</comment>
<gene>
    <name evidence="1" type="ORF">A2V81_04990</name>
</gene>
<name>A0A1F4XIN1_9BACT</name>
<reference evidence="1 2" key="1">
    <citation type="journal article" date="2016" name="Nat. Commun.">
        <title>Thousands of microbial genomes shed light on interconnected biogeochemical processes in an aquifer system.</title>
        <authorList>
            <person name="Anantharaman K."/>
            <person name="Brown C.T."/>
            <person name="Hug L.A."/>
            <person name="Sharon I."/>
            <person name="Castelle C.J."/>
            <person name="Probst A.J."/>
            <person name="Thomas B.C."/>
            <person name="Singh A."/>
            <person name="Wilkins M.J."/>
            <person name="Karaoz U."/>
            <person name="Brodie E.L."/>
            <person name="Williams K.H."/>
            <person name="Hubbard S.S."/>
            <person name="Banfield J.F."/>
        </authorList>
    </citation>
    <scope>NUCLEOTIDE SEQUENCE [LARGE SCALE GENOMIC DNA]</scope>
</reference>
<accession>A0A1F4XIN1</accession>